<evidence type="ECO:0000256" key="2">
    <source>
        <dbReference type="ARBA" id="ARBA00022630"/>
    </source>
</evidence>
<dbReference type="Gene3D" id="1.20.120.310">
    <property type="entry name" value="ERV/ALR sulfhydryl oxidase domain"/>
    <property type="match status" value="1"/>
</dbReference>
<feature type="signal peptide" evidence="8">
    <location>
        <begin position="1"/>
        <end position="23"/>
    </location>
</feature>
<reference evidence="10 11" key="1">
    <citation type="journal article" date="2024" name="Science">
        <title>Giant polyketide synthase enzymes in the biosynthesis of giant marine polyether toxins.</title>
        <authorList>
            <person name="Fallon T.R."/>
            <person name="Shende V.V."/>
            <person name="Wierzbicki I.H."/>
            <person name="Pendleton A.L."/>
            <person name="Watervoot N.F."/>
            <person name="Auber R.P."/>
            <person name="Gonzalez D.J."/>
            <person name="Wisecaver J.H."/>
            <person name="Moore B.S."/>
        </authorList>
    </citation>
    <scope>NUCLEOTIDE SEQUENCE [LARGE SCALE GENOMIC DNA]</scope>
    <source>
        <strain evidence="10 11">12B1</strain>
    </source>
</reference>
<keyword evidence="8" id="KW-0732">Signal</keyword>
<name>A0AB34K8R1_PRYPA</name>
<feature type="region of interest" description="Disordered" evidence="7">
    <location>
        <begin position="29"/>
        <end position="54"/>
    </location>
</feature>
<evidence type="ECO:0000256" key="7">
    <source>
        <dbReference type="SAM" id="MobiDB-lite"/>
    </source>
</evidence>
<dbReference type="InterPro" id="IPR039799">
    <property type="entry name" value="ALR/ERV"/>
</dbReference>
<dbReference type="InterPro" id="IPR017905">
    <property type="entry name" value="ERV/ALR_sulphydryl_oxidase"/>
</dbReference>
<dbReference type="GO" id="GO:0016971">
    <property type="term" value="F:flavin-dependent sulfhydryl oxidase activity"/>
    <property type="evidence" value="ECO:0007669"/>
    <property type="project" value="InterPro"/>
</dbReference>
<dbReference type="EC" id="1.8.3.2" evidence="6"/>
<comment type="cofactor">
    <cofactor evidence="1 6">
        <name>FAD</name>
        <dbReference type="ChEBI" id="CHEBI:57692"/>
    </cofactor>
</comment>
<gene>
    <name evidence="10" type="ORF">AB1Y20_001772</name>
</gene>
<dbReference type="PANTHER" id="PTHR12645">
    <property type="entry name" value="ALR/ERV"/>
    <property type="match status" value="1"/>
</dbReference>
<dbReference type="GO" id="GO:0050660">
    <property type="term" value="F:flavin adenine dinucleotide binding"/>
    <property type="evidence" value="ECO:0007669"/>
    <property type="project" value="TreeGrafter"/>
</dbReference>
<evidence type="ECO:0000256" key="6">
    <source>
        <dbReference type="RuleBase" id="RU371123"/>
    </source>
</evidence>
<dbReference type="AlphaFoldDB" id="A0AB34K8R1"/>
<evidence type="ECO:0000313" key="10">
    <source>
        <dbReference type="EMBL" id="KAL1530879.1"/>
    </source>
</evidence>
<keyword evidence="2 6" id="KW-0285">Flavoprotein</keyword>
<dbReference type="SUPFAM" id="SSF69000">
    <property type="entry name" value="FAD-dependent thiol oxidase"/>
    <property type="match status" value="1"/>
</dbReference>
<dbReference type="PROSITE" id="PS51324">
    <property type="entry name" value="ERV_ALR"/>
    <property type="match status" value="1"/>
</dbReference>
<keyword evidence="4 6" id="KW-0560">Oxidoreductase</keyword>
<feature type="chain" id="PRO_5044326661" description="Sulfhydryl oxidase" evidence="8">
    <location>
        <begin position="24"/>
        <end position="163"/>
    </location>
</feature>
<keyword evidence="5" id="KW-1015">Disulfide bond</keyword>
<dbReference type="Proteomes" id="UP001515480">
    <property type="component" value="Unassembled WGS sequence"/>
</dbReference>
<accession>A0AB34K8R1</accession>
<feature type="domain" description="ERV/ALR sulfhydryl oxidase" evidence="9">
    <location>
        <begin position="49"/>
        <end position="151"/>
    </location>
</feature>
<sequence>MLISRGGAGLALGTAFLLGGATTQLLHSHGAHPLHPATPPAASSYEERGPPSKQELGRSAWTLLHTLAANFPEGATPRQRARAETFVRALGGLYPCAACAAHFREYMAAHPVQAASRQELSLWLCGAHNAVNRRNGKEDFYCDMGVLDARWKDCGCEKNASLA</sequence>
<evidence type="ECO:0000256" key="3">
    <source>
        <dbReference type="ARBA" id="ARBA00022827"/>
    </source>
</evidence>
<protein>
    <recommendedName>
        <fullName evidence="6">Sulfhydryl oxidase</fullName>
        <ecNumber evidence="6">1.8.3.2</ecNumber>
    </recommendedName>
</protein>
<evidence type="ECO:0000313" key="11">
    <source>
        <dbReference type="Proteomes" id="UP001515480"/>
    </source>
</evidence>
<dbReference type="Pfam" id="PF04777">
    <property type="entry name" value="Evr1_Alr"/>
    <property type="match status" value="1"/>
</dbReference>
<keyword evidence="3 6" id="KW-0274">FAD</keyword>
<evidence type="ECO:0000259" key="9">
    <source>
        <dbReference type="PROSITE" id="PS51324"/>
    </source>
</evidence>
<dbReference type="InterPro" id="IPR036774">
    <property type="entry name" value="ERV/ALR_sulphydryl_oxid_sf"/>
</dbReference>
<evidence type="ECO:0000256" key="4">
    <source>
        <dbReference type="ARBA" id="ARBA00023002"/>
    </source>
</evidence>
<keyword evidence="11" id="KW-1185">Reference proteome</keyword>
<proteinExistence type="predicted"/>
<evidence type="ECO:0000256" key="5">
    <source>
        <dbReference type="ARBA" id="ARBA00023157"/>
    </source>
</evidence>
<organism evidence="10 11">
    <name type="scientific">Prymnesium parvum</name>
    <name type="common">Toxic golden alga</name>
    <dbReference type="NCBI Taxonomy" id="97485"/>
    <lineage>
        <taxon>Eukaryota</taxon>
        <taxon>Haptista</taxon>
        <taxon>Haptophyta</taxon>
        <taxon>Prymnesiophyceae</taxon>
        <taxon>Prymnesiales</taxon>
        <taxon>Prymnesiaceae</taxon>
        <taxon>Prymnesium</taxon>
    </lineage>
</organism>
<dbReference type="PANTHER" id="PTHR12645:SF0">
    <property type="entry name" value="FAD-LINKED SULFHYDRYL OXIDASE ALR"/>
    <property type="match status" value="1"/>
</dbReference>
<evidence type="ECO:0000256" key="8">
    <source>
        <dbReference type="SAM" id="SignalP"/>
    </source>
</evidence>
<comment type="caution">
    <text evidence="10">The sequence shown here is derived from an EMBL/GenBank/DDBJ whole genome shotgun (WGS) entry which is preliminary data.</text>
</comment>
<dbReference type="GO" id="GO:0005739">
    <property type="term" value="C:mitochondrion"/>
    <property type="evidence" value="ECO:0007669"/>
    <property type="project" value="TreeGrafter"/>
</dbReference>
<comment type="catalytic activity">
    <reaction evidence="6">
        <text>2 R'C(R)SH + O2 = R'C(R)S-S(R)CR' + H2O2</text>
        <dbReference type="Rhea" id="RHEA:17357"/>
        <dbReference type="ChEBI" id="CHEBI:15379"/>
        <dbReference type="ChEBI" id="CHEBI:16240"/>
        <dbReference type="ChEBI" id="CHEBI:16520"/>
        <dbReference type="ChEBI" id="CHEBI:17412"/>
        <dbReference type="EC" id="1.8.3.2"/>
    </reaction>
</comment>
<dbReference type="EMBL" id="JBGBPQ010000001">
    <property type="protein sequence ID" value="KAL1530879.1"/>
    <property type="molecule type" value="Genomic_DNA"/>
</dbReference>
<evidence type="ECO:0000256" key="1">
    <source>
        <dbReference type="ARBA" id="ARBA00001974"/>
    </source>
</evidence>